<organism evidence="1 2">
    <name type="scientific">Pyricularia grisea</name>
    <name type="common">Crabgrass-specific blast fungus</name>
    <name type="synonym">Magnaporthe grisea</name>
    <dbReference type="NCBI Taxonomy" id="148305"/>
    <lineage>
        <taxon>Eukaryota</taxon>
        <taxon>Fungi</taxon>
        <taxon>Dikarya</taxon>
        <taxon>Ascomycota</taxon>
        <taxon>Pezizomycotina</taxon>
        <taxon>Sordariomycetes</taxon>
        <taxon>Sordariomycetidae</taxon>
        <taxon>Magnaporthales</taxon>
        <taxon>Pyriculariaceae</taxon>
        <taxon>Pyricularia</taxon>
    </lineage>
</organism>
<protein>
    <submittedName>
        <fullName evidence="2">Uncharacterized protein</fullName>
    </submittedName>
</protein>
<accession>A0A6P8B0R0</accession>
<gene>
    <name evidence="2" type="ORF">PgNI_07447</name>
</gene>
<name>A0A6P8B0R0_PYRGI</name>
<keyword evidence="1" id="KW-1185">Reference proteome</keyword>
<proteinExistence type="predicted"/>
<reference evidence="2" key="3">
    <citation type="submission" date="2025-08" db="UniProtKB">
        <authorList>
            <consortium name="RefSeq"/>
        </authorList>
    </citation>
    <scope>IDENTIFICATION</scope>
    <source>
        <strain evidence="2">NI907</strain>
    </source>
</reference>
<dbReference type="GeneID" id="41962368"/>
<dbReference type="KEGG" id="pgri:PgNI_07447"/>
<dbReference type="RefSeq" id="XP_030980763.1">
    <property type="nucleotide sequence ID" value="XM_031127459.1"/>
</dbReference>
<dbReference type="AlphaFoldDB" id="A0A6P8B0R0"/>
<evidence type="ECO:0000313" key="2">
    <source>
        <dbReference type="RefSeq" id="XP_030980763.1"/>
    </source>
</evidence>
<sequence length="42" mass="4901">MPTPVANMTNIRHQKFAAARNCAKSPQSWKRVTRFAKRGRRM</sequence>
<evidence type="ECO:0000313" key="1">
    <source>
        <dbReference type="Proteomes" id="UP000515153"/>
    </source>
</evidence>
<reference evidence="2" key="2">
    <citation type="submission" date="2019-10" db="EMBL/GenBank/DDBJ databases">
        <authorList>
            <consortium name="NCBI Genome Project"/>
        </authorList>
    </citation>
    <scope>NUCLEOTIDE SEQUENCE</scope>
    <source>
        <strain evidence="2">NI907</strain>
    </source>
</reference>
<reference evidence="2" key="1">
    <citation type="journal article" date="2019" name="Mol. Biol. Evol.">
        <title>Blast fungal genomes show frequent chromosomal changes, gene gains and losses, and effector gene turnover.</title>
        <authorList>
            <person name="Gomez Luciano L.B."/>
            <person name="Jason Tsai I."/>
            <person name="Chuma I."/>
            <person name="Tosa Y."/>
            <person name="Chen Y.H."/>
            <person name="Li J.Y."/>
            <person name="Li M.Y."/>
            <person name="Jade Lu M.Y."/>
            <person name="Nakayashiki H."/>
            <person name="Li W.H."/>
        </authorList>
    </citation>
    <scope>NUCLEOTIDE SEQUENCE</scope>
    <source>
        <strain evidence="2">NI907</strain>
    </source>
</reference>
<dbReference type="Proteomes" id="UP000515153">
    <property type="component" value="Unplaced"/>
</dbReference>